<dbReference type="EMBL" id="RQXX01000001">
    <property type="protein sequence ID" value="RVV99681.1"/>
    <property type="molecule type" value="Genomic_DNA"/>
</dbReference>
<sequence>MHDLKQRHRRSVIGWMWADGKITDGKHSAALDYCQRYAAYAALNGLPRPMPQGPSYGVVRGGSRLERIRAAIAVKEEHMCDQHILLSCTAGVLWAIKRACVTDEAAALHQIREGLAAFVNAGR</sequence>
<dbReference type="AlphaFoldDB" id="A0A438ALF4"/>
<comment type="caution">
    <text evidence="1">The sequence shown here is derived from an EMBL/GenBank/DDBJ whole genome shotgun (WGS) entry which is preliminary data.</text>
</comment>
<dbReference type="Proteomes" id="UP000285908">
    <property type="component" value="Unassembled WGS sequence"/>
</dbReference>
<reference evidence="1 2" key="1">
    <citation type="submission" date="2018-11" db="EMBL/GenBank/DDBJ databases">
        <title>Mesobaculum littorinae gen. nov., sp. nov., isolated from Littorina scabra that represents a novel genus of the order Rhodobacteraceae.</title>
        <authorList>
            <person name="Li F."/>
        </authorList>
    </citation>
    <scope>NUCLEOTIDE SEQUENCE [LARGE SCALE GENOMIC DNA]</scope>
    <source>
        <strain evidence="1 2">M0103</strain>
    </source>
</reference>
<organism evidence="1 2">
    <name type="scientific">Mesobaculum littorinae</name>
    <dbReference type="NCBI Taxonomy" id="2486419"/>
    <lineage>
        <taxon>Bacteria</taxon>
        <taxon>Pseudomonadati</taxon>
        <taxon>Pseudomonadota</taxon>
        <taxon>Alphaproteobacteria</taxon>
        <taxon>Rhodobacterales</taxon>
        <taxon>Roseobacteraceae</taxon>
        <taxon>Mesobaculum</taxon>
    </lineage>
</organism>
<protein>
    <submittedName>
        <fullName evidence="1">Uncharacterized protein</fullName>
    </submittedName>
</protein>
<proteinExistence type="predicted"/>
<evidence type="ECO:0000313" key="1">
    <source>
        <dbReference type="EMBL" id="RVV99681.1"/>
    </source>
</evidence>
<dbReference type="RefSeq" id="WP_127905124.1">
    <property type="nucleotide sequence ID" value="NZ_RQXX01000001.1"/>
</dbReference>
<evidence type="ECO:0000313" key="2">
    <source>
        <dbReference type="Proteomes" id="UP000285908"/>
    </source>
</evidence>
<gene>
    <name evidence="1" type="ORF">EKE94_03085</name>
</gene>
<accession>A0A438ALF4</accession>
<keyword evidence="2" id="KW-1185">Reference proteome</keyword>
<name>A0A438ALF4_9RHOB</name>